<evidence type="ECO:0000313" key="2">
    <source>
        <dbReference type="Proteomes" id="UP000598350"/>
    </source>
</evidence>
<proteinExistence type="predicted"/>
<reference evidence="1 2" key="1">
    <citation type="submission" date="2020-05" db="EMBL/GenBank/DDBJ databases">
        <title>The draft genome sequence of Maribacter arenosus CAU 1321.</title>
        <authorList>
            <person name="Mu L."/>
        </authorList>
    </citation>
    <scope>NUCLEOTIDE SEQUENCE [LARGE SCALE GENOMIC DNA]</scope>
    <source>
        <strain evidence="1 2">CAU 1321</strain>
    </source>
</reference>
<organism evidence="1 2">
    <name type="scientific">Maribacter arenosus</name>
    <dbReference type="NCBI Taxonomy" id="1854708"/>
    <lineage>
        <taxon>Bacteria</taxon>
        <taxon>Pseudomonadati</taxon>
        <taxon>Bacteroidota</taxon>
        <taxon>Flavobacteriia</taxon>
        <taxon>Flavobacteriales</taxon>
        <taxon>Flavobacteriaceae</taxon>
        <taxon>Maribacter</taxon>
    </lineage>
</organism>
<accession>A0ABR7VBN0</accession>
<protein>
    <submittedName>
        <fullName evidence="1">Uncharacterized protein</fullName>
    </submittedName>
</protein>
<keyword evidence="2" id="KW-1185">Reference proteome</keyword>
<dbReference type="Proteomes" id="UP000598350">
    <property type="component" value="Unassembled WGS sequence"/>
</dbReference>
<name>A0ABR7VBN0_9FLAO</name>
<comment type="caution">
    <text evidence="1">The sequence shown here is derived from an EMBL/GenBank/DDBJ whole genome shotgun (WGS) entry which is preliminary data.</text>
</comment>
<evidence type="ECO:0000313" key="1">
    <source>
        <dbReference type="EMBL" id="MBD0849464.1"/>
    </source>
</evidence>
<dbReference type="RefSeq" id="WP_188312588.1">
    <property type="nucleotide sequence ID" value="NZ_JABTCG010000001.1"/>
</dbReference>
<gene>
    <name evidence="1" type="ORF">HPE63_02195</name>
</gene>
<sequence>MSWRWPSGWQLRLKYDVKSESLVDFWFFMRDDAAEKAFSIYESNKLLAERQMRSIHEFL</sequence>
<dbReference type="EMBL" id="JABTCG010000001">
    <property type="protein sequence ID" value="MBD0849464.1"/>
    <property type="molecule type" value="Genomic_DNA"/>
</dbReference>